<evidence type="ECO:0000313" key="5">
    <source>
        <dbReference type="EMBL" id="CEI82127.1"/>
    </source>
</evidence>
<gene>
    <name evidence="5" type="primary">gfo_2</name>
    <name evidence="5" type="ORF">BN997_01985</name>
</gene>
<dbReference type="SUPFAM" id="SSF51735">
    <property type="entry name" value="NAD(P)-binding Rossmann-fold domains"/>
    <property type="match status" value="1"/>
</dbReference>
<dbReference type="PANTHER" id="PTHR22604:SF105">
    <property type="entry name" value="TRANS-1,2-DIHYDROBENZENE-1,2-DIOL DEHYDROGENASE"/>
    <property type="match status" value="1"/>
</dbReference>
<reference evidence="5 6" key="1">
    <citation type="submission" date="2014-11" db="EMBL/GenBank/DDBJ databases">
        <authorList>
            <person name="Urmite Genomes Urmite Genomes"/>
        </authorList>
    </citation>
    <scope>NUCLEOTIDE SEQUENCE [LARGE SCALE GENOMIC DNA]</scope>
    <source>
        <strain evidence="5 6">Oc5</strain>
    </source>
</reference>
<dbReference type="SUPFAM" id="SSF55347">
    <property type="entry name" value="Glyceraldehyde-3-phosphate dehydrogenase-like, C-terminal domain"/>
    <property type="match status" value="1"/>
</dbReference>
<proteinExistence type="inferred from homology"/>
<dbReference type="GO" id="GO:0000166">
    <property type="term" value="F:nucleotide binding"/>
    <property type="evidence" value="ECO:0007669"/>
    <property type="project" value="InterPro"/>
</dbReference>
<feature type="domain" description="Gfo/Idh/MocA-like oxidoreductase N-terminal" evidence="3">
    <location>
        <begin position="4"/>
        <end position="118"/>
    </location>
</feature>
<dbReference type="Pfam" id="PF22725">
    <property type="entry name" value="GFO_IDH_MocA_C3"/>
    <property type="match status" value="1"/>
</dbReference>
<dbReference type="STRING" id="545501.BN997_01985"/>
<dbReference type="PANTHER" id="PTHR22604">
    <property type="entry name" value="OXIDOREDUCTASES"/>
    <property type="match status" value="1"/>
</dbReference>
<dbReference type="InterPro" id="IPR036291">
    <property type="entry name" value="NAD(P)-bd_dom_sf"/>
</dbReference>
<dbReference type="Gene3D" id="3.40.50.720">
    <property type="entry name" value="NAD(P)-binding Rossmann-like Domain"/>
    <property type="match status" value="1"/>
</dbReference>
<comment type="similarity">
    <text evidence="1">Belongs to the Gfo/Idh/MocA family.</text>
</comment>
<dbReference type="OrthoDB" id="9815825at2"/>
<feature type="domain" description="GFO/IDH/MocA-like oxidoreductase" evidence="4">
    <location>
        <begin position="128"/>
        <end position="244"/>
    </location>
</feature>
<name>A0A0A1MR75_9BACI</name>
<dbReference type="InterPro" id="IPR000683">
    <property type="entry name" value="Gfo/Idh/MocA-like_OxRdtase_N"/>
</dbReference>
<dbReference type="Pfam" id="PF01408">
    <property type="entry name" value="GFO_IDH_MocA"/>
    <property type="match status" value="1"/>
</dbReference>
<dbReference type="Gene3D" id="3.30.360.10">
    <property type="entry name" value="Dihydrodipicolinate Reductase, domain 2"/>
    <property type="match status" value="1"/>
</dbReference>
<evidence type="ECO:0000256" key="1">
    <source>
        <dbReference type="ARBA" id="ARBA00010928"/>
    </source>
</evidence>
<dbReference type="GO" id="GO:0016491">
    <property type="term" value="F:oxidoreductase activity"/>
    <property type="evidence" value="ECO:0007669"/>
    <property type="project" value="UniProtKB-KW"/>
</dbReference>
<evidence type="ECO:0000313" key="6">
    <source>
        <dbReference type="Proteomes" id="UP000040453"/>
    </source>
</evidence>
<organism evidence="5 6">
    <name type="scientific">Oceanobacillus oncorhynchi</name>
    <dbReference type="NCBI Taxonomy" id="545501"/>
    <lineage>
        <taxon>Bacteria</taxon>
        <taxon>Bacillati</taxon>
        <taxon>Bacillota</taxon>
        <taxon>Bacilli</taxon>
        <taxon>Bacillales</taxon>
        <taxon>Bacillaceae</taxon>
        <taxon>Oceanobacillus</taxon>
    </lineage>
</organism>
<evidence type="ECO:0000256" key="2">
    <source>
        <dbReference type="ARBA" id="ARBA00023002"/>
    </source>
</evidence>
<dbReference type="RefSeq" id="WP_042531731.1">
    <property type="nucleotide sequence ID" value="NZ_CDGG01000001.1"/>
</dbReference>
<dbReference type="InterPro" id="IPR055170">
    <property type="entry name" value="GFO_IDH_MocA-like_dom"/>
</dbReference>
<dbReference type="EMBL" id="CDGG01000001">
    <property type="protein sequence ID" value="CEI82127.1"/>
    <property type="molecule type" value="Genomic_DNA"/>
</dbReference>
<evidence type="ECO:0000259" key="3">
    <source>
        <dbReference type="Pfam" id="PF01408"/>
    </source>
</evidence>
<dbReference type="InterPro" id="IPR050984">
    <property type="entry name" value="Gfo/Idh/MocA_domain"/>
</dbReference>
<dbReference type="AlphaFoldDB" id="A0A0A1MR75"/>
<evidence type="ECO:0000259" key="4">
    <source>
        <dbReference type="Pfam" id="PF22725"/>
    </source>
</evidence>
<keyword evidence="6" id="KW-1185">Reference proteome</keyword>
<protein>
    <submittedName>
        <fullName evidence="5">Glucose--fructose oxidoreductase</fullName>
    </submittedName>
</protein>
<accession>A0A0A1MR75</accession>
<keyword evidence="2" id="KW-0560">Oxidoreductase</keyword>
<sequence>MKKINWGILGAANIAYEQVVPAIRRSERAFVSAVASRTKEKAERFNTPEIYDTYEEMLNDDSIDAVYIPLPNALHKEWAVKALNAEKHVLLEKPAALTAEEMVEIKAAADENNVIFIEAFMYQYHQQHQRVKELLDSKIIGEFRHLKAHFSWMLHHENDIRLNRELGGGAMWDVGCYGVHAVTQIFGMKPIKVSMSGNIHPDYHVDLTSTTVFIDEQHRTAEVSASMELPFIDRYEAIGPKGSLLVESAFRPDVSADQRGKVIVKDIDGNIILLETFQSDQYLNQIEHFQDCIIEGKKPIYDAEDSIEITRYIERSYQSLYNDSVLKNI</sequence>
<dbReference type="Proteomes" id="UP000040453">
    <property type="component" value="Unassembled WGS sequence"/>
</dbReference>